<accession>A0ABV9JJQ3</accession>
<organism evidence="1 2">
    <name type="scientific">Rheinheimera marina</name>
    <dbReference type="NCBI Taxonomy" id="1774958"/>
    <lineage>
        <taxon>Bacteria</taxon>
        <taxon>Pseudomonadati</taxon>
        <taxon>Pseudomonadota</taxon>
        <taxon>Gammaproteobacteria</taxon>
        <taxon>Chromatiales</taxon>
        <taxon>Chromatiaceae</taxon>
        <taxon>Rheinheimera</taxon>
    </lineage>
</organism>
<evidence type="ECO:0000313" key="2">
    <source>
        <dbReference type="Proteomes" id="UP001595962"/>
    </source>
</evidence>
<protein>
    <submittedName>
        <fullName evidence="1">Uncharacterized protein</fullName>
    </submittedName>
</protein>
<name>A0ABV9JJQ3_9GAMM</name>
<gene>
    <name evidence="1" type="ORF">ACFO3I_03835</name>
</gene>
<keyword evidence="2" id="KW-1185">Reference proteome</keyword>
<sequence>MTANSTSAAQESSQLREINRLKRKLCFGNIPPFYHSVATSLGMAEGMFKYGFDNSLDILTNQQNWNVKLLGGTDDGLGTVICPDKPRLSIYKVFTPHGFEVHCIPWKGNKEFDFDLVGHPLMDFKFWHPGIMRTVFKIAGLHTFIKLYFEHGDDADLQLIRHAHNLSEDFVEKLAPQFNTQKVFGVSVKNFFDFAEMKHKAGEEIYLPTVYALQDDH</sequence>
<reference evidence="2" key="1">
    <citation type="journal article" date="2019" name="Int. J. Syst. Evol. Microbiol.">
        <title>The Global Catalogue of Microorganisms (GCM) 10K type strain sequencing project: providing services to taxonomists for standard genome sequencing and annotation.</title>
        <authorList>
            <consortium name="The Broad Institute Genomics Platform"/>
            <consortium name="The Broad Institute Genome Sequencing Center for Infectious Disease"/>
            <person name="Wu L."/>
            <person name="Ma J."/>
        </authorList>
    </citation>
    <scope>NUCLEOTIDE SEQUENCE [LARGE SCALE GENOMIC DNA]</scope>
    <source>
        <strain evidence="2">DT28</strain>
    </source>
</reference>
<dbReference type="RefSeq" id="WP_377331905.1">
    <property type="nucleotide sequence ID" value="NZ_JBHSGB010000004.1"/>
</dbReference>
<comment type="caution">
    <text evidence="1">The sequence shown here is derived from an EMBL/GenBank/DDBJ whole genome shotgun (WGS) entry which is preliminary data.</text>
</comment>
<evidence type="ECO:0000313" key="1">
    <source>
        <dbReference type="EMBL" id="MFC4654154.1"/>
    </source>
</evidence>
<dbReference type="Proteomes" id="UP001595962">
    <property type="component" value="Unassembled WGS sequence"/>
</dbReference>
<proteinExistence type="predicted"/>
<dbReference type="EMBL" id="JBHSGB010000004">
    <property type="protein sequence ID" value="MFC4654154.1"/>
    <property type="molecule type" value="Genomic_DNA"/>
</dbReference>